<evidence type="ECO:0008006" key="4">
    <source>
        <dbReference type="Google" id="ProtNLM"/>
    </source>
</evidence>
<comment type="caution">
    <text evidence="2">The sequence shown here is derived from an EMBL/GenBank/DDBJ whole genome shotgun (WGS) entry which is preliminary data.</text>
</comment>
<dbReference type="InterPro" id="IPR026341">
    <property type="entry name" value="T9SS_type_B"/>
</dbReference>
<evidence type="ECO:0000256" key="1">
    <source>
        <dbReference type="SAM" id="SignalP"/>
    </source>
</evidence>
<evidence type="ECO:0000313" key="3">
    <source>
        <dbReference type="Proteomes" id="UP000625735"/>
    </source>
</evidence>
<dbReference type="AlphaFoldDB" id="A0A916Y6G7"/>
<dbReference type="InterPro" id="IPR035986">
    <property type="entry name" value="PKD_dom_sf"/>
</dbReference>
<dbReference type="RefSeq" id="WP_188362723.1">
    <property type="nucleotide sequence ID" value="NZ_BMFG01000009.1"/>
</dbReference>
<dbReference type="Pfam" id="PF13585">
    <property type="entry name" value="CHU_C"/>
    <property type="match status" value="1"/>
</dbReference>
<feature type="signal peptide" evidence="1">
    <location>
        <begin position="1"/>
        <end position="20"/>
    </location>
</feature>
<dbReference type="InterPro" id="IPR013783">
    <property type="entry name" value="Ig-like_fold"/>
</dbReference>
<dbReference type="Proteomes" id="UP000625735">
    <property type="component" value="Unassembled WGS sequence"/>
</dbReference>
<keyword evidence="3" id="KW-1185">Reference proteome</keyword>
<organism evidence="2 3">
    <name type="scientific">Flavobacterium orientale</name>
    <dbReference type="NCBI Taxonomy" id="1756020"/>
    <lineage>
        <taxon>Bacteria</taxon>
        <taxon>Pseudomonadati</taxon>
        <taxon>Bacteroidota</taxon>
        <taxon>Flavobacteriia</taxon>
        <taxon>Flavobacteriales</taxon>
        <taxon>Flavobacteriaceae</taxon>
        <taxon>Flavobacterium</taxon>
    </lineage>
</organism>
<keyword evidence="1" id="KW-0732">Signal</keyword>
<name>A0A916Y6G7_9FLAO</name>
<feature type="chain" id="PRO_5037714879" description="Gliding motility-associated C-terminal domain-containing protein" evidence="1">
    <location>
        <begin position="21"/>
        <end position="1252"/>
    </location>
</feature>
<dbReference type="EMBL" id="BMFG01000009">
    <property type="protein sequence ID" value="GGD32296.1"/>
    <property type="molecule type" value="Genomic_DNA"/>
</dbReference>
<reference evidence="2" key="2">
    <citation type="submission" date="2020-09" db="EMBL/GenBank/DDBJ databases">
        <authorList>
            <person name="Sun Q."/>
            <person name="Zhou Y."/>
        </authorList>
    </citation>
    <scope>NUCLEOTIDE SEQUENCE</scope>
    <source>
        <strain evidence="2">CGMCC 1.12506</strain>
    </source>
</reference>
<dbReference type="Gene3D" id="2.60.40.10">
    <property type="entry name" value="Immunoglobulins"/>
    <property type="match status" value="2"/>
</dbReference>
<accession>A0A916Y6G7</accession>
<dbReference type="NCBIfam" id="TIGR04131">
    <property type="entry name" value="Bac_Flav_CTERM"/>
    <property type="match status" value="1"/>
</dbReference>
<reference evidence="2" key="1">
    <citation type="journal article" date="2014" name="Int. J. Syst. Evol. Microbiol.">
        <title>Complete genome sequence of Corynebacterium casei LMG S-19264T (=DSM 44701T), isolated from a smear-ripened cheese.</title>
        <authorList>
            <consortium name="US DOE Joint Genome Institute (JGI-PGF)"/>
            <person name="Walter F."/>
            <person name="Albersmeier A."/>
            <person name="Kalinowski J."/>
            <person name="Ruckert C."/>
        </authorList>
    </citation>
    <scope>NUCLEOTIDE SEQUENCE</scope>
    <source>
        <strain evidence="2">CGMCC 1.12506</strain>
    </source>
</reference>
<sequence>MKFQHFFIVLFIFLSNNSFAQIGNFTFQVNATNETCLGNGTLSFSVSETTPGATMSYAVFLLPNLTTPIAILQTPSLTGLNAGNYRVIATQSLGSESGSQQVDITIQNLIQSLTYTLQSVKENCGFDGKITVNVINGNAVLYEIFAGPIIIAPQASNVFTNLTAGLYQIRVFDACGDAIVQTFTLQANNLAIIIDPVGFPNTVLPSCNTITVSNFYGAVTNSIISYPVQVEYTIFPPGGGTPIVINDVIPNGLFTGTITNNIPFFNGQTYTYIIKFTDSCGNVFTRNNTVNKAMEIIVNTTEVGCLGMVLRLSPNNYLSPYTVSFIQAPSGFNPTQANLSHPGPFSDDFVYYGSGSNPIPYGLYEVLITDFCGTTKTVIVEVFSESLPPNIITNVECEITDQSFIQIAAIPPTTIVDVTLLVAPSSYPNTVPENLSAYIVDGIFKLDENVFLGLYVFEVLDSCGVTHFLSSDVQLENVFEYEFAQRPGCEIGFGGIRLLAENEVIGVILANAPATFQGTLPLNLSSNVNAANIFNFGTVPAGDYTFVFEYLCNDVHLFSTEIITIEGYQITTNEMSLFENCGSFDLQFQHVSNGNLLQAFWLQKQNTTTGQWGHPITGVAYPQNTVPTSSNSIFLNVNSLNLNIAATGNFRILKRFQTFNLSGATQECIAVLHEFEFIDGPRIIDVKSFLCSNGNLDTFVIAEGVPPLTYRITEKNGVPFVINNNTSNLFLNLEPAIYNFQVQDNCGNIVNSLYEITPLSPLVISVTELCDGQNGLMSVPNYPFFTYQWYKTSTPTQILSSSNQLFFTPFDSAIHSGDYVVSISSQNQNSCSNQLLTITLDPNSGAPNAGQNANVSFCQSNQNINLFSLFSSNYDSNGVWTDLSDSGALSGSNVDTSLLTPGIYQFQYTVFGFCNQSSQSIITIQINAIPSLPVITSTTPICEGDQIQLTTPTINNATYHWFGPNGYESNLQNPIITNSTLLDEGNYFLYVSVNGCDSEIASIVIEINPTPVFDISGDNLLCNNQSSLLTINPINFTIEESDYNWYLNGVFISSESTGTLEIFEPGIYSVEANLGDCVVSETFTVEERIIDIPINVEIVCINNRKTITLLNAADLTDYTISWTGPDGFTSQEAILDITGLSPGNYEITVTDNLGCSSNSSFEIDSTNCKIPKGVSPNGDGANDTFDLSDFDVLKVKIFNRYGMLMYEMNNYVNQWHGQDYNGNLLPTATYYYLIHFVDGSHKTGWVYLIREN</sequence>
<proteinExistence type="predicted"/>
<gene>
    <name evidence="2" type="ORF">GCM10011343_22970</name>
</gene>
<evidence type="ECO:0000313" key="2">
    <source>
        <dbReference type="EMBL" id="GGD32296.1"/>
    </source>
</evidence>
<protein>
    <recommendedName>
        <fullName evidence="4">Gliding motility-associated C-terminal domain-containing protein</fullName>
    </recommendedName>
</protein>
<dbReference type="SUPFAM" id="SSF49299">
    <property type="entry name" value="PKD domain"/>
    <property type="match status" value="1"/>
</dbReference>